<evidence type="ECO:0000313" key="2">
    <source>
        <dbReference type="Proteomes" id="UP000264719"/>
    </source>
</evidence>
<accession>A0A348W717</accession>
<evidence type="ECO:0000313" key="1">
    <source>
        <dbReference type="EMBL" id="HAR50329.1"/>
    </source>
</evidence>
<protein>
    <submittedName>
        <fullName evidence="1">Uncharacterized protein</fullName>
    </submittedName>
</protein>
<name>A0A348W717_9RHOB</name>
<reference evidence="1 2" key="1">
    <citation type="journal article" date="2018" name="Nat. Biotechnol.">
        <title>A standardized bacterial taxonomy based on genome phylogeny substantially revises the tree of life.</title>
        <authorList>
            <person name="Parks D.H."/>
            <person name="Chuvochina M."/>
            <person name="Waite D.W."/>
            <person name="Rinke C."/>
            <person name="Skarshewski A."/>
            <person name="Chaumeil P.A."/>
            <person name="Hugenholtz P."/>
        </authorList>
    </citation>
    <scope>NUCLEOTIDE SEQUENCE [LARGE SCALE GENOMIC DNA]</scope>
    <source>
        <strain evidence="1">UBA9169</strain>
    </source>
</reference>
<dbReference type="AlphaFoldDB" id="A0A348W717"/>
<dbReference type="Proteomes" id="UP000264719">
    <property type="component" value="Unassembled WGS sequence"/>
</dbReference>
<proteinExistence type="predicted"/>
<comment type="caution">
    <text evidence="1">The sequence shown here is derived from an EMBL/GenBank/DDBJ whole genome shotgun (WGS) entry which is preliminary data.</text>
</comment>
<dbReference type="EMBL" id="DMVW01000009">
    <property type="protein sequence ID" value="HAR50329.1"/>
    <property type="molecule type" value="Genomic_DNA"/>
</dbReference>
<gene>
    <name evidence="1" type="ORF">DCS45_00445</name>
</gene>
<organism evidence="1 2">
    <name type="scientific">Roseovarius nubinhibens</name>
    <dbReference type="NCBI Taxonomy" id="314263"/>
    <lineage>
        <taxon>Bacteria</taxon>
        <taxon>Pseudomonadati</taxon>
        <taxon>Pseudomonadota</taxon>
        <taxon>Alphaproteobacteria</taxon>
        <taxon>Rhodobacterales</taxon>
        <taxon>Roseobacteraceae</taxon>
        <taxon>Roseovarius</taxon>
    </lineage>
</organism>
<sequence>MNQRWLFRMAKLAKHPPSEGRVKFVLAILAVCLIIAGVEQFIGLPKFLKLDPVSHRDYKP</sequence>